<evidence type="ECO:0000313" key="2">
    <source>
        <dbReference type="Proteomes" id="UP001239111"/>
    </source>
</evidence>
<organism evidence="1 2">
    <name type="scientific">Eretmocerus hayati</name>
    <dbReference type="NCBI Taxonomy" id="131215"/>
    <lineage>
        <taxon>Eukaryota</taxon>
        <taxon>Metazoa</taxon>
        <taxon>Ecdysozoa</taxon>
        <taxon>Arthropoda</taxon>
        <taxon>Hexapoda</taxon>
        <taxon>Insecta</taxon>
        <taxon>Pterygota</taxon>
        <taxon>Neoptera</taxon>
        <taxon>Endopterygota</taxon>
        <taxon>Hymenoptera</taxon>
        <taxon>Apocrita</taxon>
        <taxon>Proctotrupomorpha</taxon>
        <taxon>Chalcidoidea</taxon>
        <taxon>Aphelinidae</taxon>
        <taxon>Aphelininae</taxon>
        <taxon>Eretmocerus</taxon>
    </lineage>
</organism>
<protein>
    <submittedName>
        <fullName evidence="1">Uncharacterized protein</fullName>
    </submittedName>
</protein>
<evidence type="ECO:0000313" key="1">
    <source>
        <dbReference type="EMBL" id="KAJ8685400.1"/>
    </source>
</evidence>
<proteinExistence type="predicted"/>
<dbReference type="Proteomes" id="UP001239111">
    <property type="component" value="Chromosome 1"/>
</dbReference>
<name>A0ACC2PPR8_9HYME</name>
<keyword evidence="2" id="KW-1185">Reference proteome</keyword>
<gene>
    <name evidence="1" type="ORF">QAD02_021193</name>
</gene>
<reference evidence="1" key="1">
    <citation type="submission" date="2023-04" db="EMBL/GenBank/DDBJ databases">
        <title>A chromosome-level genome assembly of the parasitoid wasp Eretmocerus hayati.</title>
        <authorList>
            <person name="Zhong Y."/>
            <person name="Liu S."/>
            <person name="Liu Y."/>
        </authorList>
    </citation>
    <scope>NUCLEOTIDE SEQUENCE</scope>
    <source>
        <strain evidence="1">ZJU_SS_LIU_2023</strain>
    </source>
</reference>
<accession>A0ACC2PPR8</accession>
<sequence length="228" mass="25901">MKRDSSTQWEPFSRADVSVQTGHVPKVFGKGLQAKSKLFGRNGHFVSFTRLRGFGKCLRLQTDKIENWHKSTQTDENDRLSTAPGPQYIPSPKFLLETGVSSSPQVATPARGAEVFIPTFLHILSTLKLPKEKKAHGVRIILHSPYVPLPVKARKRVAAASKERPAKRMHHTSPEADSELYELCKLLEGMHADQLYNSIQRVEFQKRQDNLLNLCYELELECRKINLN</sequence>
<comment type="caution">
    <text evidence="1">The sequence shown here is derived from an EMBL/GenBank/DDBJ whole genome shotgun (WGS) entry which is preliminary data.</text>
</comment>
<dbReference type="EMBL" id="CM056741">
    <property type="protein sequence ID" value="KAJ8685400.1"/>
    <property type="molecule type" value="Genomic_DNA"/>
</dbReference>